<dbReference type="RefSeq" id="WP_197626098.1">
    <property type="nucleotide sequence ID" value="NZ_CP063073.1"/>
</dbReference>
<reference evidence="1 2" key="1">
    <citation type="submission" date="2020-10" db="EMBL/GenBank/DDBJ databases">
        <title>High quality whole genome sequence of Pseudomonas poae PMA22.</title>
        <authorList>
            <person name="Hernandez J.G."/>
            <person name="Rodriguez P."/>
            <person name="Cuevas C."/>
            <person name="de la Calle F."/>
            <person name="Galan B."/>
            <person name="Garcia J.L."/>
        </authorList>
    </citation>
    <scope>NUCLEOTIDE SEQUENCE [LARGE SCALE GENOMIC DNA]</scope>
    <source>
        <strain evidence="1 2">PMA22</strain>
    </source>
</reference>
<sequence>MHSLQPEYAKQRLIFYVAQDLEQVIKIDVQQLVSELSTSRDWSVSPPNYIEEIDAGGLEVVGGVLEIYSALGPSTLPVELDSRSLDDVEALIVAVRVLSEVMSLSFEFQLDATYVGCIDDGIIDRVLYEGLLVPWRENLQRRT</sequence>
<accession>A0A7M1KDD8</accession>
<dbReference type="Proteomes" id="UP000594923">
    <property type="component" value="Chromosome"/>
</dbReference>
<proteinExistence type="predicted"/>
<dbReference type="AlphaFoldDB" id="A0A7M1KDD8"/>
<protein>
    <submittedName>
        <fullName evidence="1">Uncharacterized protein</fullName>
    </submittedName>
</protein>
<name>A0A7M1KDD8_9PSED</name>
<evidence type="ECO:0000313" key="1">
    <source>
        <dbReference type="EMBL" id="QOQ74326.1"/>
    </source>
</evidence>
<gene>
    <name evidence="1" type="ORF">IMF22_23005</name>
</gene>
<dbReference type="EMBL" id="CP063073">
    <property type="protein sequence ID" value="QOQ74326.1"/>
    <property type="molecule type" value="Genomic_DNA"/>
</dbReference>
<evidence type="ECO:0000313" key="2">
    <source>
        <dbReference type="Proteomes" id="UP000594923"/>
    </source>
</evidence>
<organism evidence="1 2">
    <name type="scientific">Pseudomonas poae</name>
    <dbReference type="NCBI Taxonomy" id="200451"/>
    <lineage>
        <taxon>Bacteria</taxon>
        <taxon>Pseudomonadati</taxon>
        <taxon>Pseudomonadota</taxon>
        <taxon>Gammaproteobacteria</taxon>
        <taxon>Pseudomonadales</taxon>
        <taxon>Pseudomonadaceae</taxon>
        <taxon>Pseudomonas</taxon>
    </lineage>
</organism>